<comment type="subcellular location">
    <subcellularLocation>
        <location evidence="1">Nucleus</location>
    </subcellularLocation>
</comment>
<keyword evidence="2" id="KW-0539">Nucleus</keyword>
<dbReference type="AlphaFoldDB" id="A0AAW1S8L6"/>
<evidence type="ECO:0000313" key="6">
    <source>
        <dbReference type="Proteomes" id="UP001445335"/>
    </source>
</evidence>
<dbReference type="GO" id="GO:0005634">
    <property type="term" value="C:nucleus"/>
    <property type="evidence" value="ECO:0007669"/>
    <property type="project" value="UniProtKB-SubCell"/>
</dbReference>
<organism evidence="5 6">
    <name type="scientific">Elliptochloris bilobata</name>
    <dbReference type="NCBI Taxonomy" id="381761"/>
    <lineage>
        <taxon>Eukaryota</taxon>
        <taxon>Viridiplantae</taxon>
        <taxon>Chlorophyta</taxon>
        <taxon>core chlorophytes</taxon>
        <taxon>Trebouxiophyceae</taxon>
        <taxon>Trebouxiophyceae incertae sedis</taxon>
        <taxon>Elliptochloris clade</taxon>
        <taxon>Elliptochloris</taxon>
    </lineage>
</organism>
<dbReference type="PANTHER" id="PTHR10252">
    <property type="entry name" value="HISTONE-LIKE TRANSCRIPTION FACTOR CCAAT-RELATED"/>
    <property type="match status" value="1"/>
</dbReference>
<dbReference type="Proteomes" id="UP001445335">
    <property type="component" value="Unassembled WGS sequence"/>
</dbReference>
<feature type="domain" description="Transcription factor CBF/NF-Y/archaeal histone" evidence="4">
    <location>
        <begin position="54"/>
        <end position="114"/>
    </location>
</feature>
<dbReference type="SUPFAM" id="SSF47113">
    <property type="entry name" value="Histone-fold"/>
    <property type="match status" value="1"/>
</dbReference>
<dbReference type="EMBL" id="JALJOU010000009">
    <property type="protein sequence ID" value="KAK9841952.1"/>
    <property type="molecule type" value="Genomic_DNA"/>
</dbReference>
<dbReference type="Gene3D" id="1.10.20.10">
    <property type="entry name" value="Histone, subunit A"/>
    <property type="match status" value="1"/>
</dbReference>
<evidence type="ECO:0000256" key="3">
    <source>
        <dbReference type="SAM" id="MobiDB-lite"/>
    </source>
</evidence>
<sequence>MEPVSQVGAHEQPPEEHRPAEGLSEAYDDAEAAHDEPTHDEPVGRRERETFGLQIPLARIKRAMKDATDVKAVSAEASYLVARATELLLEHLTFCSAEHMQAAQRADLLYRDVAASVKQWPAAKFLSDIVPQQVTIASLMQQVQREDALDLANGVSHSPLDAEAMQEDALLNAAPEPPGELQDGAGAAGAAPQHGGRDVVMAEASPQAAPVQMY</sequence>
<feature type="region of interest" description="Disordered" evidence="3">
    <location>
        <begin position="174"/>
        <end position="195"/>
    </location>
</feature>
<proteinExistence type="predicted"/>
<accession>A0AAW1S8L6</accession>
<dbReference type="GO" id="GO:0000976">
    <property type="term" value="F:transcription cis-regulatory region binding"/>
    <property type="evidence" value="ECO:0007669"/>
    <property type="project" value="TreeGrafter"/>
</dbReference>
<evidence type="ECO:0000259" key="4">
    <source>
        <dbReference type="Pfam" id="PF00808"/>
    </source>
</evidence>
<evidence type="ECO:0000256" key="2">
    <source>
        <dbReference type="ARBA" id="ARBA00023242"/>
    </source>
</evidence>
<dbReference type="GO" id="GO:0046982">
    <property type="term" value="F:protein heterodimerization activity"/>
    <property type="evidence" value="ECO:0007669"/>
    <property type="project" value="InterPro"/>
</dbReference>
<dbReference type="InterPro" id="IPR050568">
    <property type="entry name" value="Transcr_DNA_Rep_Reg"/>
</dbReference>
<dbReference type="InterPro" id="IPR009072">
    <property type="entry name" value="Histone-fold"/>
</dbReference>
<reference evidence="5 6" key="1">
    <citation type="journal article" date="2024" name="Nat. Commun.">
        <title>Phylogenomics reveals the evolutionary origins of lichenization in chlorophyte algae.</title>
        <authorList>
            <person name="Puginier C."/>
            <person name="Libourel C."/>
            <person name="Otte J."/>
            <person name="Skaloud P."/>
            <person name="Haon M."/>
            <person name="Grisel S."/>
            <person name="Petersen M."/>
            <person name="Berrin J.G."/>
            <person name="Delaux P.M."/>
            <person name="Dal Grande F."/>
            <person name="Keller J."/>
        </authorList>
    </citation>
    <scope>NUCLEOTIDE SEQUENCE [LARGE SCALE GENOMIC DNA]</scope>
    <source>
        <strain evidence="5 6">SAG 245.80</strain>
    </source>
</reference>
<dbReference type="Pfam" id="PF00808">
    <property type="entry name" value="CBFD_NFYB_HMF"/>
    <property type="match status" value="1"/>
</dbReference>
<evidence type="ECO:0000313" key="5">
    <source>
        <dbReference type="EMBL" id="KAK9841952.1"/>
    </source>
</evidence>
<gene>
    <name evidence="5" type="ORF">WJX81_000708</name>
</gene>
<evidence type="ECO:0000256" key="1">
    <source>
        <dbReference type="ARBA" id="ARBA00004123"/>
    </source>
</evidence>
<feature type="compositionally biased region" description="Basic and acidic residues" evidence="3">
    <location>
        <begin position="31"/>
        <end position="48"/>
    </location>
</feature>
<feature type="region of interest" description="Disordered" evidence="3">
    <location>
        <begin position="1"/>
        <end position="48"/>
    </location>
</feature>
<name>A0AAW1S8L6_9CHLO</name>
<comment type="caution">
    <text evidence="5">The sequence shown here is derived from an EMBL/GenBank/DDBJ whole genome shotgun (WGS) entry which is preliminary data.</text>
</comment>
<dbReference type="InterPro" id="IPR003958">
    <property type="entry name" value="CBFA_NFYB_domain"/>
</dbReference>
<keyword evidence="6" id="KW-1185">Reference proteome</keyword>
<dbReference type="GO" id="GO:0006355">
    <property type="term" value="P:regulation of DNA-templated transcription"/>
    <property type="evidence" value="ECO:0007669"/>
    <property type="project" value="TreeGrafter"/>
</dbReference>
<dbReference type="PANTHER" id="PTHR10252:SF54">
    <property type="entry name" value="CHROMATIN ACCESSIBILITY COMPLEX PROTEIN 1"/>
    <property type="match status" value="1"/>
</dbReference>
<feature type="compositionally biased region" description="Low complexity" evidence="3">
    <location>
        <begin position="184"/>
        <end position="194"/>
    </location>
</feature>
<protein>
    <recommendedName>
        <fullName evidence="4">Transcription factor CBF/NF-Y/archaeal histone domain-containing protein</fullName>
    </recommendedName>
</protein>